<feature type="compositionally biased region" description="Basic and acidic residues" evidence="1">
    <location>
        <begin position="316"/>
        <end position="330"/>
    </location>
</feature>
<accession>A0A2U1LB66</accession>
<evidence type="ECO:0000313" key="3">
    <source>
        <dbReference type="EMBL" id="PWA46211.1"/>
    </source>
</evidence>
<dbReference type="AlphaFoldDB" id="A0A2U1LB66"/>
<evidence type="ECO:0000313" key="4">
    <source>
        <dbReference type="Proteomes" id="UP000245207"/>
    </source>
</evidence>
<protein>
    <submittedName>
        <fullName evidence="3">FAR1 DNA binding domain-containing protein</fullName>
    </submittedName>
</protein>
<dbReference type="PANTHER" id="PTHR47718">
    <property type="entry name" value="OS01G0519700 PROTEIN"/>
    <property type="match status" value="1"/>
</dbReference>
<comment type="caution">
    <text evidence="3">The sequence shown here is derived from an EMBL/GenBank/DDBJ whole genome shotgun (WGS) entry which is preliminary data.</text>
</comment>
<dbReference type="InterPro" id="IPR004330">
    <property type="entry name" value="FAR1_DNA_bnd_dom"/>
</dbReference>
<keyword evidence="4" id="KW-1185">Reference proteome</keyword>
<sequence length="379" mass="41730">MDNIGEVIHVQVVEGSAGSVCDAEQIESIELGSVSSVVMVVDSVEQNKNVEGGSEVMSVDDVERVRIVEEGILAMNDVGDAERVRFIVEDDLGSGETDDETDANEAVTTPKASLVIHKETPWGSVYWQPNMEPELIPKEGRYYDTLDDAIRMYKAYAHRGGFEIKLSSQRKTRSGFVQHKYLMCNREGKLKNINIDTLKSIGNDKPIRNRNLRVTGCMARVKLDLDPVSGKYKLVKFNPTVRNLEDGSVDDCLHCLSNDEGKMAEFVEQIRTLKKKVDIDVPNPPSKKDDMEKFIGVPKPKNIGVKNPSGAKNKGGTREVRRKSEKEKAIDASLKPKRKCGECGVRTNTHTKKTCPLGPKAIAAAKAAAAKAMNNTASN</sequence>
<evidence type="ECO:0000256" key="1">
    <source>
        <dbReference type="SAM" id="MobiDB-lite"/>
    </source>
</evidence>
<evidence type="ECO:0000259" key="2">
    <source>
        <dbReference type="Pfam" id="PF03101"/>
    </source>
</evidence>
<organism evidence="3 4">
    <name type="scientific">Artemisia annua</name>
    <name type="common">Sweet wormwood</name>
    <dbReference type="NCBI Taxonomy" id="35608"/>
    <lineage>
        <taxon>Eukaryota</taxon>
        <taxon>Viridiplantae</taxon>
        <taxon>Streptophyta</taxon>
        <taxon>Embryophyta</taxon>
        <taxon>Tracheophyta</taxon>
        <taxon>Spermatophyta</taxon>
        <taxon>Magnoliopsida</taxon>
        <taxon>eudicotyledons</taxon>
        <taxon>Gunneridae</taxon>
        <taxon>Pentapetalae</taxon>
        <taxon>asterids</taxon>
        <taxon>campanulids</taxon>
        <taxon>Asterales</taxon>
        <taxon>Asteraceae</taxon>
        <taxon>Asteroideae</taxon>
        <taxon>Anthemideae</taxon>
        <taxon>Artemisiinae</taxon>
        <taxon>Artemisia</taxon>
    </lineage>
</organism>
<dbReference type="OrthoDB" id="751756at2759"/>
<dbReference type="Proteomes" id="UP000245207">
    <property type="component" value="Unassembled WGS sequence"/>
</dbReference>
<feature type="domain" description="FAR1" evidence="2">
    <location>
        <begin position="152"/>
        <end position="239"/>
    </location>
</feature>
<dbReference type="PANTHER" id="PTHR47718:SF12">
    <property type="entry name" value="PROTEIN FAR1-RELATED SEQUENCE"/>
    <property type="match status" value="1"/>
</dbReference>
<dbReference type="EMBL" id="PKPP01010392">
    <property type="protein sequence ID" value="PWA46211.1"/>
    <property type="molecule type" value="Genomic_DNA"/>
</dbReference>
<feature type="region of interest" description="Disordered" evidence="1">
    <location>
        <begin position="301"/>
        <end position="332"/>
    </location>
</feature>
<gene>
    <name evidence="3" type="ORF">CTI12_AA511720</name>
</gene>
<proteinExistence type="predicted"/>
<name>A0A2U1LB66_ARTAN</name>
<dbReference type="Pfam" id="PF03101">
    <property type="entry name" value="FAR1"/>
    <property type="match status" value="1"/>
</dbReference>
<reference evidence="3 4" key="1">
    <citation type="journal article" date="2018" name="Mol. Plant">
        <title>The genome of Artemisia annua provides insight into the evolution of Asteraceae family and artemisinin biosynthesis.</title>
        <authorList>
            <person name="Shen Q."/>
            <person name="Zhang L."/>
            <person name="Liao Z."/>
            <person name="Wang S."/>
            <person name="Yan T."/>
            <person name="Shi P."/>
            <person name="Liu M."/>
            <person name="Fu X."/>
            <person name="Pan Q."/>
            <person name="Wang Y."/>
            <person name="Lv Z."/>
            <person name="Lu X."/>
            <person name="Zhang F."/>
            <person name="Jiang W."/>
            <person name="Ma Y."/>
            <person name="Chen M."/>
            <person name="Hao X."/>
            <person name="Li L."/>
            <person name="Tang Y."/>
            <person name="Lv G."/>
            <person name="Zhou Y."/>
            <person name="Sun X."/>
            <person name="Brodelius P.E."/>
            <person name="Rose J.K.C."/>
            <person name="Tang K."/>
        </authorList>
    </citation>
    <scope>NUCLEOTIDE SEQUENCE [LARGE SCALE GENOMIC DNA]</scope>
    <source>
        <strain evidence="4">cv. Huhao1</strain>
        <tissue evidence="3">Leaf</tissue>
    </source>
</reference>